<sequence>MLMCLICDNHGIKWNIQHRLPICARGEPWYY</sequence>
<organism evidence="1">
    <name type="scientific">Arundo donax</name>
    <name type="common">Giant reed</name>
    <name type="synonym">Donax arundinaceus</name>
    <dbReference type="NCBI Taxonomy" id="35708"/>
    <lineage>
        <taxon>Eukaryota</taxon>
        <taxon>Viridiplantae</taxon>
        <taxon>Streptophyta</taxon>
        <taxon>Embryophyta</taxon>
        <taxon>Tracheophyta</taxon>
        <taxon>Spermatophyta</taxon>
        <taxon>Magnoliopsida</taxon>
        <taxon>Liliopsida</taxon>
        <taxon>Poales</taxon>
        <taxon>Poaceae</taxon>
        <taxon>PACMAD clade</taxon>
        <taxon>Arundinoideae</taxon>
        <taxon>Arundineae</taxon>
        <taxon>Arundo</taxon>
    </lineage>
</organism>
<evidence type="ECO:0000313" key="1">
    <source>
        <dbReference type="EMBL" id="JAD33386.1"/>
    </source>
</evidence>
<proteinExistence type="predicted"/>
<dbReference type="AlphaFoldDB" id="A0A0A8Z3K8"/>
<reference evidence="1" key="2">
    <citation type="journal article" date="2015" name="Data Brief">
        <title>Shoot transcriptome of the giant reed, Arundo donax.</title>
        <authorList>
            <person name="Barrero R.A."/>
            <person name="Guerrero F.D."/>
            <person name="Moolhuijzen P."/>
            <person name="Goolsby J.A."/>
            <person name="Tidwell J."/>
            <person name="Bellgard S.E."/>
            <person name="Bellgard M.I."/>
        </authorList>
    </citation>
    <scope>NUCLEOTIDE SEQUENCE</scope>
    <source>
        <tissue evidence="1">Shoot tissue taken approximately 20 cm above the soil surface</tissue>
    </source>
</reference>
<reference evidence="1" key="1">
    <citation type="submission" date="2014-09" db="EMBL/GenBank/DDBJ databases">
        <authorList>
            <person name="Magalhaes I.L.F."/>
            <person name="Oliveira U."/>
            <person name="Santos F.R."/>
            <person name="Vidigal T.H.D.A."/>
            <person name="Brescovit A.D."/>
            <person name="Santos A.J."/>
        </authorList>
    </citation>
    <scope>NUCLEOTIDE SEQUENCE</scope>
    <source>
        <tissue evidence="1">Shoot tissue taken approximately 20 cm above the soil surface</tissue>
    </source>
</reference>
<dbReference type="EMBL" id="GBRH01264509">
    <property type="protein sequence ID" value="JAD33386.1"/>
    <property type="molecule type" value="Transcribed_RNA"/>
</dbReference>
<accession>A0A0A8Z3K8</accession>
<protein>
    <submittedName>
        <fullName evidence="1">Uncharacterized protein</fullName>
    </submittedName>
</protein>
<name>A0A0A8Z3K8_ARUDO</name>